<feature type="repeat" description="PPR" evidence="2">
    <location>
        <begin position="284"/>
        <end position="319"/>
    </location>
</feature>
<evidence type="ECO:0008006" key="5">
    <source>
        <dbReference type="Google" id="ProtNLM"/>
    </source>
</evidence>
<evidence type="ECO:0000256" key="1">
    <source>
        <dbReference type="ARBA" id="ARBA00022737"/>
    </source>
</evidence>
<organism evidence="3 4">
    <name type="scientific">Stylosanthes scabra</name>
    <dbReference type="NCBI Taxonomy" id="79078"/>
    <lineage>
        <taxon>Eukaryota</taxon>
        <taxon>Viridiplantae</taxon>
        <taxon>Streptophyta</taxon>
        <taxon>Embryophyta</taxon>
        <taxon>Tracheophyta</taxon>
        <taxon>Spermatophyta</taxon>
        <taxon>Magnoliopsida</taxon>
        <taxon>eudicotyledons</taxon>
        <taxon>Gunneridae</taxon>
        <taxon>Pentapetalae</taxon>
        <taxon>rosids</taxon>
        <taxon>fabids</taxon>
        <taxon>Fabales</taxon>
        <taxon>Fabaceae</taxon>
        <taxon>Papilionoideae</taxon>
        <taxon>50 kb inversion clade</taxon>
        <taxon>dalbergioids sensu lato</taxon>
        <taxon>Dalbergieae</taxon>
        <taxon>Pterocarpus clade</taxon>
        <taxon>Stylosanthes</taxon>
    </lineage>
</organism>
<evidence type="ECO:0000313" key="4">
    <source>
        <dbReference type="Proteomes" id="UP001341840"/>
    </source>
</evidence>
<evidence type="ECO:0000313" key="3">
    <source>
        <dbReference type="EMBL" id="MED6111132.1"/>
    </source>
</evidence>
<dbReference type="NCBIfam" id="TIGR00756">
    <property type="entry name" value="PPR"/>
    <property type="match status" value="6"/>
</dbReference>
<dbReference type="PROSITE" id="PS51375">
    <property type="entry name" value="PPR"/>
    <property type="match status" value="5"/>
</dbReference>
<feature type="repeat" description="PPR" evidence="2">
    <location>
        <begin position="15"/>
        <end position="45"/>
    </location>
</feature>
<proteinExistence type="predicted"/>
<dbReference type="InterPro" id="IPR011990">
    <property type="entry name" value="TPR-like_helical_dom_sf"/>
</dbReference>
<gene>
    <name evidence="3" type="ORF">PIB30_049640</name>
</gene>
<keyword evidence="1" id="KW-0677">Repeat</keyword>
<dbReference type="EMBL" id="JASCZI010000335">
    <property type="protein sequence ID" value="MED6111132.1"/>
    <property type="molecule type" value="Genomic_DNA"/>
</dbReference>
<comment type="caution">
    <text evidence="3">The sequence shown here is derived from an EMBL/GenBank/DDBJ whole genome shotgun (WGS) entry which is preliminary data.</text>
</comment>
<reference evidence="3 4" key="1">
    <citation type="journal article" date="2023" name="Plants (Basel)">
        <title>Bridging the Gap: Combining Genomics and Transcriptomics Approaches to Understand Stylosanthes scabra, an Orphan Legume from the Brazilian Caatinga.</title>
        <authorList>
            <person name="Ferreira-Neto J.R.C."/>
            <person name="da Silva M.D."/>
            <person name="Binneck E."/>
            <person name="de Melo N.F."/>
            <person name="da Silva R.H."/>
            <person name="de Melo A.L.T.M."/>
            <person name="Pandolfi V."/>
            <person name="Bustamante F.O."/>
            <person name="Brasileiro-Vidal A.C."/>
            <person name="Benko-Iseppon A.M."/>
        </authorList>
    </citation>
    <scope>NUCLEOTIDE SEQUENCE [LARGE SCALE GENOMIC DNA]</scope>
    <source>
        <tissue evidence="3">Leaves</tissue>
    </source>
</reference>
<dbReference type="PANTHER" id="PTHR47926">
    <property type="entry name" value="PENTATRICOPEPTIDE REPEAT-CONTAINING PROTEIN"/>
    <property type="match status" value="1"/>
</dbReference>
<accession>A0ABU6QHW7</accession>
<evidence type="ECO:0000256" key="2">
    <source>
        <dbReference type="PROSITE-ProRule" id="PRU00708"/>
    </source>
</evidence>
<keyword evidence="4" id="KW-1185">Reference proteome</keyword>
<dbReference type="Proteomes" id="UP001341840">
    <property type="component" value="Unassembled WGS sequence"/>
</dbReference>
<dbReference type="Pfam" id="PF13041">
    <property type="entry name" value="PPR_2"/>
    <property type="match status" value="2"/>
</dbReference>
<feature type="repeat" description="PPR" evidence="2">
    <location>
        <begin position="147"/>
        <end position="181"/>
    </location>
</feature>
<dbReference type="InterPro" id="IPR046960">
    <property type="entry name" value="PPR_At4g14850-like_plant"/>
</dbReference>
<dbReference type="PANTHER" id="PTHR47926:SF465">
    <property type="entry name" value="PENTATRICOPEPTIDE REPEAT (PPR-LIKE) SUPERFAMILY PROTEIN"/>
    <property type="match status" value="1"/>
</dbReference>
<feature type="repeat" description="PPR" evidence="2">
    <location>
        <begin position="249"/>
        <end position="283"/>
    </location>
</feature>
<dbReference type="InterPro" id="IPR002885">
    <property type="entry name" value="PPR_rpt"/>
</dbReference>
<name>A0ABU6QHW7_9FABA</name>
<dbReference type="Pfam" id="PF01535">
    <property type="entry name" value="PPR"/>
    <property type="match status" value="3"/>
</dbReference>
<dbReference type="Gene3D" id="1.25.40.10">
    <property type="entry name" value="Tetratricopeptide repeat domain"/>
    <property type="match status" value="3"/>
</dbReference>
<feature type="repeat" description="PPR" evidence="2">
    <location>
        <begin position="85"/>
        <end position="119"/>
    </location>
</feature>
<protein>
    <recommendedName>
        <fullName evidence="5">Pentatricopeptide repeat-containing protein</fullName>
    </recommendedName>
</protein>
<sequence>MKQARVVFDKMPERDFVSWNTMIVGYARNGVFHEALKLYGELRRLCIGYNGFSFASLLIVCVKSKDFELSRQVHGQVLVVGFFTNVVVSSSIVDAYAKCGKMKEARRLFDEMSVRDIPAWTTLVSGYAACGNMESAAEVFYQMPQKNSYSWTSLIVGYAKNGMGHEALGVFRKMIQHRVRPDKYTFHSCFLACAIIASLKHGKQLHSYLVQNNIRPNTVVLSAIIDMYSKCGSLETAKKVFELNGNKQDVVLWNSMISALAYCGYGTDAVMMLNDMLRSGMKPDRATFVSILNACSHSGLVQEGLQFFMSMTSEHGVVPDQEHYACLVNLLHRAGCFNKSATELQVMDPKPGEHVDNCLLGLWGKLESTKLEREVHRFPFRLQLQSSAAYLLLSSVYVALVKRGTVEKMRQIMHERYLRHDQAVT</sequence>